<dbReference type="GO" id="GO:0046872">
    <property type="term" value="F:metal ion binding"/>
    <property type="evidence" value="ECO:0007669"/>
    <property type="project" value="UniProtKB-KW"/>
</dbReference>
<dbReference type="GO" id="GO:0004222">
    <property type="term" value="F:metalloendopeptidase activity"/>
    <property type="evidence" value="ECO:0007669"/>
    <property type="project" value="InterPro"/>
</dbReference>
<keyword evidence="5" id="KW-0378">Hydrolase</keyword>
<proteinExistence type="inferred from homology"/>
<keyword evidence="12" id="KW-1185">Reference proteome</keyword>
<evidence type="ECO:0000256" key="7">
    <source>
        <dbReference type="ARBA" id="ARBA00023049"/>
    </source>
</evidence>
<dbReference type="InterPro" id="IPR024079">
    <property type="entry name" value="MetalloPept_cat_dom_sf"/>
</dbReference>
<evidence type="ECO:0000256" key="3">
    <source>
        <dbReference type="ARBA" id="ARBA00022670"/>
    </source>
</evidence>
<evidence type="ECO:0000256" key="8">
    <source>
        <dbReference type="SAM" id="SignalP"/>
    </source>
</evidence>
<gene>
    <name evidence="11" type="ORF">SAMN04488128_102982</name>
</gene>
<dbReference type="Pfam" id="PF05649">
    <property type="entry name" value="Peptidase_M13_N"/>
    <property type="match status" value="1"/>
</dbReference>
<comment type="similarity">
    <text evidence="2">Belongs to the peptidase M13 family.</text>
</comment>
<keyword evidence="8" id="KW-0732">Signal</keyword>
<feature type="domain" description="Peptidase M13 N-terminal" evidence="10">
    <location>
        <begin position="47"/>
        <end position="424"/>
    </location>
</feature>
<keyword evidence="4" id="KW-0479">Metal-binding</keyword>
<dbReference type="CDD" id="cd08662">
    <property type="entry name" value="M13"/>
    <property type="match status" value="1"/>
</dbReference>
<dbReference type="InterPro" id="IPR018497">
    <property type="entry name" value="Peptidase_M13_C"/>
</dbReference>
<evidence type="ECO:0000259" key="10">
    <source>
        <dbReference type="Pfam" id="PF05649"/>
    </source>
</evidence>
<dbReference type="InterPro" id="IPR000718">
    <property type="entry name" value="Peptidase_M13"/>
</dbReference>
<dbReference type="RefSeq" id="WP_078669478.1">
    <property type="nucleotide sequence ID" value="NZ_FUWZ01000002.1"/>
</dbReference>
<evidence type="ECO:0000259" key="9">
    <source>
        <dbReference type="Pfam" id="PF01431"/>
    </source>
</evidence>
<dbReference type="GO" id="GO:0005886">
    <property type="term" value="C:plasma membrane"/>
    <property type="evidence" value="ECO:0007669"/>
    <property type="project" value="TreeGrafter"/>
</dbReference>
<evidence type="ECO:0000256" key="2">
    <source>
        <dbReference type="ARBA" id="ARBA00007357"/>
    </source>
</evidence>
<feature type="chain" id="PRO_5012843364" evidence="8">
    <location>
        <begin position="19"/>
        <end position="682"/>
    </location>
</feature>
<dbReference type="EMBL" id="FUWZ01000002">
    <property type="protein sequence ID" value="SKA12955.1"/>
    <property type="molecule type" value="Genomic_DNA"/>
</dbReference>
<dbReference type="STRING" id="634771.SAMN04488128_102982"/>
<dbReference type="PRINTS" id="PR00786">
    <property type="entry name" value="NEPRILYSIN"/>
</dbReference>
<evidence type="ECO:0000256" key="1">
    <source>
        <dbReference type="ARBA" id="ARBA00001947"/>
    </source>
</evidence>
<dbReference type="PANTHER" id="PTHR11733">
    <property type="entry name" value="ZINC METALLOPROTEASE FAMILY M13 NEPRILYSIN-RELATED"/>
    <property type="match status" value="1"/>
</dbReference>
<dbReference type="OrthoDB" id="9775677at2"/>
<keyword evidence="6" id="KW-0862">Zinc</keyword>
<dbReference type="Gene3D" id="1.10.1380.10">
    <property type="entry name" value="Neutral endopeptidase , domain2"/>
    <property type="match status" value="1"/>
</dbReference>
<accession>A0A1T4RAI7</accession>
<dbReference type="Gene3D" id="3.40.390.10">
    <property type="entry name" value="Collagenase (Catalytic Domain)"/>
    <property type="match status" value="1"/>
</dbReference>
<dbReference type="InterPro" id="IPR042089">
    <property type="entry name" value="Peptidase_M13_dom_2"/>
</dbReference>
<evidence type="ECO:0000313" key="11">
    <source>
        <dbReference type="EMBL" id="SKA12955.1"/>
    </source>
</evidence>
<evidence type="ECO:0000256" key="6">
    <source>
        <dbReference type="ARBA" id="ARBA00022833"/>
    </source>
</evidence>
<feature type="signal peptide" evidence="8">
    <location>
        <begin position="1"/>
        <end position="18"/>
    </location>
</feature>
<name>A0A1T4RAI7_9BACT</name>
<dbReference type="SUPFAM" id="SSF55486">
    <property type="entry name" value="Metalloproteases ('zincins'), catalytic domain"/>
    <property type="match status" value="1"/>
</dbReference>
<feature type="domain" description="Peptidase M13 C-terminal" evidence="9">
    <location>
        <begin position="476"/>
        <end position="678"/>
    </location>
</feature>
<dbReference type="GO" id="GO:0016485">
    <property type="term" value="P:protein processing"/>
    <property type="evidence" value="ECO:0007669"/>
    <property type="project" value="TreeGrafter"/>
</dbReference>
<evidence type="ECO:0000256" key="5">
    <source>
        <dbReference type="ARBA" id="ARBA00022801"/>
    </source>
</evidence>
<dbReference type="PROSITE" id="PS51257">
    <property type="entry name" value="PROKAR_LIPOPROTEIN"/>
    <property type="match status" value="1"/>
</dbReference>
<keyword evidence="7" id="KW-0482">Metalloprotease</keyword>
<evidence type="ECO:0000256" key="4">
    <source>
        <dbReference type="ARBA" id="ARBA00022723"/>
    </source>
</evidence>
<dbReference type="Pfam" id="PF01431">
    <property type="entry name" value="Peptidase_M13"/>
    <property type="match status" value="1"/>
</dbReference>
<comment type="cofactor">
    <cofactor evidence="1">
        <name>Zn(2+)</name>
        <dbReference type="ChEBI" id="CHEBI:29105"/>
    </cofactor>
</comment>
<reference evidence="12" key="1">
    <citation type="submission" date="2017-02" db="EMBL/GenBank/DDBJ databases">
        <authorList>
            <person name="Varghese N."/>
            <person name="Submissions S."/>
        </authorList>
    </citation>
    <scope>NUCLEOTIDE SEQUENCE [LARGE SCALE GENOMIC DNA]</scope>
    <source>
        <strain evidence="12">DSM 22224</strain>
    </source>
</reference>
<dbReference type="InterPro" id="IPR008753">
    <property type="entry name" value="Peptidase_M13_N"/>
</dbReference>
<sequence length="682" mass="76354">MRKYLLTGIGIAGMACMAACNQGQSTADQQQATPDILAANVDSTVNPAQDYFDYVNGGWIKRNPIPAEYSSWGIGNLVQEELYKRLRLINEQAVEKPGDDISRKIAAFWKSGMDSVALNAAGIKPIEADLKAIDAVTNTRELVALAAQQNIFTGVMCSPYIAQDAKNSEAMALQFYQGGLGLPNRDYYFNTDERTTKIRQAYPAHIAKMLQFTGMDSTAAKAAAASVVQLETILARSSRKLADLRDPEANYHKMAVTQLNKMAGNIDWAAFIKQQGINSHADTIIVGQPEFYTALSNAVKSQPLDAWKNYLKWHLINSSASTLSDDIAATDFAFYGTLLKGQEKQKPRWKRVLDAEEGAMGEALGQLFVKEFFNADAKKRYENLVEDIRGALKTRIENLTWMSDSTKQKALYKLSKITKKVGYPDKWKDFSAMTIKEQSYAANARAAQQWWHNYQVNKLGKPVDRTEWDMTPQTYNAYYNPSNNEIVLPAGIFTVPGKRDEELDDALVYGYAGASTIGHEITHGFDDEGRQFDADGNLKNWWTKEDEAKFNQRAAVMINQFNSYVVVDTLHINGKATLGENIADLGGILLGWDAFQKTAQFKKNQPIAGYSPAQRYFMGYSLGWLSHTKKEDLARRVLTDVHSPAKFRVIGPFSDVDAFYKVYNLKEGDGMWRADSARVRIW</sequence>
<protein>
    <submittedName>
        <fullName evidence="11">Putative endopeptidase</fullName>
    </submittedName>
</protein>
<dbReference type="Proteomes" id="UP000190367">
    <property type="component" value="Unassembled WGS sequence"/>
</dbReference>
<dbReference type="PROSITE" id="PS51885">
    <property type="entry name" value="NEPRILYSIN"/>
    <property type="match status" value="1"/>
</dbReference>
<dbReference type="AlphaFoldDB" id="A0A1T4RAI7"/>
<keyword evidence="3" id="KW-0645">Protease</keyword>
<evidence type="ECO:0000313" key="12">
    <source>
        <dbReference type="Proteomes" id="UP000190367"/>
    </source>
</evidence>
<dbReference type="PANTHER" id="PTHR11733:SF167">
    <property type="entry name" value="FI17812P1-RELATED"/>
    <property type="match status" value="1"/>
</dbReference>
<organism evidence="11 12">
    <name type="scientific">Chitinophaga eiseniae</name>
    <dbReference type="NCBI Taxonomy" id="634771"/>
    <lineage>
        <taxon>Bacteria</taxon>
        <taxon>Pseudomonadati</taxon>
        <taxon>Bacteroidota</taxon>
        <taxon>Chitinophagia</taxon>
        <taxon>Chitinophagales</taxon>
        <taxon>Chitinophagaceae</taxon>
        <taxon>Chitinophaga</taxon>
    </lineage>
</organism>